<dbReference type="RefSeq" id="WP_184249355.1">
    <property type="nucleotide sequence ID" value="NZ_BAAACU010000043.1"/>
</dbReference>
<gene>
    <name evidence="1" type="ORF">GGQ92_002519</name>
</gene>
<sequence length="230" mass="25563">MSDIQNLKGRKNPEILCINADKVYDWVILQANIRETVNPTFTDPGFNDLTLCTATNVNTDILLTDAVGDPLSPNGIIDVEEVADRQDRSFIIDGRRVTLQKVTFLKTIYVVVEFSGLNGSDPFVARTNPIEIEVPESIYLCAPEGTDLVVRFSDLEGSVRINCIGTPPADVTLDIMLNLCQSVQTFTNVTVEVEADFCHPREILAEQCHTPAVPRQCPVVFPGEHRRFDN</sequence>
<protein>
    <submittedName>
        <fullName evidence="1">Uncharacterized protein</fullName>
    </submittedName>
</protein>
<name>A0A841RR65_9BACI</name>
<evidence type="ECO:0000313" key="1">
    <source>
        <dbReference type="EMBL" id="MBB6513705.1"/>
    </source>
</evidence>
<keyword evidence="2" id="KW-1185">Reference proteome</keyword>
<organism evidence="1 2">
    <name type="scientific">Gracilibacillus halotolerans</name>
    <dbReference type="NCBI Taxonomy" id="74386"/>
    <lineage>
        <taxon>Bacteria</taxon>
        <taxon>Bacillati</taxon>
        <taxon>Bacillota</taxon>
        <taxon>Bacilli</taxon>
        <taxon>Bacillales</taxon>
        <taxon>Bacillaceae</taxon>
        <taxon>Gracilibacillus</taxon>
    </lineage>
</organism>
<dbReference type="EMBL" id="JACHON010000015">
    <property type="protein sequence ID" value="MBB6513705.1"/>
    <property type="molecule type" value="Genomic_DNA"/>
</dbReference>
<accession>A0A841RR65</accession>
<comment type="caution">
    <text evidence="1">The sequence shown here is derived from an EMBL/GenBank/DDBJ whole genome shotgun (WGS) entry which is preliminary data.</text>
</comment>
<dbReference type="AlphaFoldDB" id="A0A841RR65"/>
<reference evidence="1 2" key="1">
    <citation type="submission" date="2020-08" db="EMBL/GenBank/DDBJ databases">
        <title>Genomic Encyclopedia of Type Strains, Phase IV (KMG-IV): sequencing the most valuable type-strain genomes for metagenomic binning, comparative biology and taxonomic classification.</title>
        <authorList>
            <person name="Goeker M."/>
        </authorList>
    </citation>
    <scope>NUCLEOTIDE SEQUENCE [LARGE SCALE GENOMIC DNA]</scope>
    <source>
        <strain evidence="1 2">DSM 11805</strain>
    </source>
</reference>
<proteinExistence type="predicted"/>
<evidence type="ECO:0000313" key="2">
    <source>
        <dbReference type="Proteomes" id="UP000572212"/>
    </source>
</evidence>
<dbReference type="Proteomes" id="UP000572212">
    <property type="component" value="Unassembled WGS sequence"/>
</dbReference>